<dbReference type="GO" id="GO:0004175">
    <property type="term" value="F:endopeptidase activity"/>
    <property type="evidence" value="ECO:0007669"/>
    <property type="project" value="TreeGrafter"/>
</dbReference>
<feature type="domain" description="PDZ" evidence="8">
    <location>
        <begin position="247"/>
        <end position="334"/>
    </location>
</feature>
<gene>
    <name evidence="9" type="ORF">FXF47_04035</name>
</gene>
<dbReference type="Pfam" id="PF17804">
    <property type="entry name" value="TSP_NTD"/>
    <property type="match status" value="1"/>
</dbReference>
<evidence type="ECO:0000256" key="6">
    <source>
        <dbReference type="SAM" id="Coils"/>
    </source>
</evidence>
<evidence type="ECO:0000256" key="2">
    <source>
        <dbReference type="ARBA" id="ARBA00022670"/>
    </source>
</evidence>
<evidence type="ECO:0000256" key="5">
    <source>
        <dbReference type="RuleBase" id="RU004404"/>
    </source>
</evidence>
<dbReference type="Pfam" id="PF00595">
    <property type="entry name" value="PDZ"/>
    <property type="match status" value="1"/>
</dbReference>
<dbReference type="GO" id="GO:0008236">
    <property type="term" value="F:serine-type peptidase activity"/>
    <property type="evidence" value="ECO:0007669"/>
    <property type="project" value="UniProtKB-KW"/>
</dbReference>
<dbReference type="Pfam" id="PF03572">
    <property type="entry name" value="Peptidase_S41"/>
    <property type="match status" value="1"/>
</dbReference>
<keyword evidence="3 5" id="KW-0378">Hydrolase</keyword>
<dbReference type="InterPro" id="IPR020992">
    <property type="entry name" value="Tail_Prtase_C"/>
</dbReference>
<protein>
    <submittedName>
        <fullName evidence="9">Tail-specific protease</fullName>
    </submittedName>
</protein>
<name>A0A5D0MHW2_9BACT</name>
<keyword evidence="7" id="KW-0732">Signal</keyword>
<dbReference type="Pfam" id="PF11818">
    <property type="entry name" value="DUF3340"/>
    <property type="match status" value="1"/>
</dbReference>
<dbReference type="EMBL" id="VSIX01000033">
    <property type="protein sequence ID" value="TYB31495.1"/>
    <property type="molecule type" value="Genomic_DNA"/>
</dbReference>
<dbReference type="SMART" id="SM00245">
    <property type="entry name" value="TSPc"/>
    <property type="match status" value="1"/>
</dbReference>
<keyword evidence="6" id="KW-0175">Coiled coil</keyword>
<dbReference type="CDD" id="cd07560">
    <property type="entry name" value="Peptidase_S41_CPP"/>
    <property type="match status" value="1"/>
</dbReference>
<dbReference type="InterPro" id="IPR040573">
    <property type="entry name" value="TSP_N"/>
</dbReference>
<keyword evidence="2 5" id="KW-0645">Protease</keyword>
<dbReference type="InterPro" id="IPR004447">
    <property type="entry name" value="Peptidase_S41A"/>
</dbReference>
<dbReference type="InterPro" id="IPR001478">
    <property type="entry name" value="PDZ"/>
</dbReference>
<feature type="signal peptide" evidence="7">
    <location>
        <begin position="1"/>
        <end position="24"/>
    </location>
</feature>
<dbReference type="AlphaFoldDB" id="A0A5D0MHW2"/>
<dbReference type="GO" id="GO:0006508">
    <property type="term" value="P:proteolysis"/>
    <property type="evidence" value="ECO:0007669"/>
    <property type="project" value="UniProtKB-KW"/>
</dbReference>
<dbReference type="Proteomes" id="UP000324143">
    <property type="component" value="Unassembled WGS sequence"/>
</dbReference>
<dbReference type="SUPFAM" id="SSF52096">
    <property type="entry name" value="ClpP/crotonase"/>
    <property type="match status" value="1"/>
</dbReference>
<dbReference type="Gene3D" id="2.30.42.10">
    <property type="match status" value="1"/>
</dbReference>
<dbReference type="GO" id="GO:0030288">
    <property type="term" value="C:outer membrane-bounded periplasmic space"/>
    <property type="evidence" value="ECO:0007669"/>
    <property type="project" value="TreeGrafter"/>
</dbReference>
<dbReference type="PANTHER" id="PTHR32060:SF22">
    <property type="entry name" value="CARBOXYL-TERMINAL-PROCESSING PEPTIDASE 3, CHLOROPLASTIC"/>
    <property type="match status" value="1"/>
</dbReference>
<dbReference type="SMART" id="SM00228">
    <property type="entry name" value="PDZ"/>
    <property type="match status" value="1"/>
</dbReference>
<keyword evidence="4 5" id="KW-0720">Serine protease</keyword>
<feature type="chain" id="PRO_5022987282" evidence="7">
    <location>
        <begin position="25"/>
        <end position="700"/>
    </location>
</feature>
<sequence length="700" mass="81480">MKLKRLFYTLIVIVLLFNSCSAISGADTEKKNKLISKVVGYSLEKVHYTGKKLNDETSKEIFNEFIKNLDYNKRYFYKSDIENFKSKEEELDDILLNGNFKFIYKIFEIYQKRLDEASAITKEILRKDFDFKKDEKIQLDGDKREYSNNKEELKDYWRKYLKYRTVVRYLDILEQKKSKKEDIDIKSIMYEEEIEQEAREKVKKAMNRFFKRMKDMDDNRKFEILMNSVAAVYDVHSSYFSPHAQKNFDLSMSGKFEGIGAVLTESEGNIKVVRIVPGGPAWKQGELEAEDVILKVASKKGKEPVSVIGSSVTQAVKLIRGKKGTTVVLMVRKPDGRIMEIPIERNVVILKETYAKSALIKNINSDKKYGYIELPKFYHDFNDKEGRKSSEDVKNELLQLKKENVDGLILDLRNNSGGALGDAVKTAGLFIKEGPIVQVRSKDGEISILRDYDPNMYFKKPVVILVNKFSASASEIVAAALKDYNRAVIVGSEHTFGKGTVQNLMKLDNMLSFQYKKYKPLGALKVTTEKFYRITGKSTQYKGVSSDIILPDMYSKIKIGEKMYDNSLGWDEIKPADFNNNYFLKKKNLVQLKKNSLRRIDTSKQFKEIEKHAEIIRENRENTNLSLNLEKRYSRYDEIQDLIEKYEKINLETREIEILNKNLDSIKNKEEKERKKDWYENLNNDVYIIESTKILNDLVK</sequence>
<dbReference type="CDD" id="cd06782">
    <property type="entry name" value="cpPDZ_CPP-like"/>
    <property type="match status" value="1"/>
</dbReference>
<evidence type="ECO:0000256" key="3">
    <source>
        <dbReference type="ARBA" id="ARBA00022801"/>
    </source>
</evidence>
<evidence type="ECO:0000313" key="9">
    <source>
        <dbReference type="EMBL" id="TYB31495.1"/>
    </source>
</evidence>
<organism evidence="9 10">
    <name type="scientific">Candidatus Mcinerneyibacterium aminivorans</name>
    <dbReference type="NCBI Taxonomy" id="2703815"/>
    <lineage>
        <taxon>Bacteria</taxon>
        <taxon>Candidatus Macinerneyibacteriota</taxon>
        <taxon>Candidatus Mcinerneyibacteria</taxon>
        <taxon>Candidatus Mcinerneyibacteriales</taxon>
        <taxon>Candidatus Mcinerneyibacteriaceae</taxon>
        <taxon>Candidatus Mcinerneyibacterium</taxon>
    </lineage>
</organism>
<dbReference type="InterPro" id="IPR036034">
    <property type="entry name" value="PDZ_sf"/>
</dbReference>
<keyword evidence="10" id="KW-1185">Reference proteome</keyword>
<dbReference type="InterPro" id="IPR029045">
    <property type="entry name" value="ClpP/crotonase-like_dom_sf"/>
</dbReference>
<proteinExistence type="inferred from homology"/>
<evidence type="ECO:0000256" key="4">
    <source>
        <dbReference type="ARBA" id="ARBA00022825"/>
    </source>
</evidence>
<comment type="similarity">
    <text evidence="1 5">Belongs to the peptidase S41A family.</text>
</comment>
<dbReference type="InterPro" id="IPR005151">
    <property type="entry name" value="Tail-specific_protease"/>
</dbReference>
<reference evidence="9" key="1">
    <citation type="submission" date="2019-08" db="EMBL/GenBank/DDBJ databases">
        <title>Genomic characterization of a novel candidate phylum (ARYD3) from a high temperature, high salinity tertiary oil reservoir in north central Oklahoma, USA.</title>
        <authorList>
            <person name="Youssef N.H."/>
            <person name="Yadav A."/>
            <person name="Elshahed M.S."/>
        </authorList>
    </citation>
    <scope>NUCLEOTIDE SEQUENCE [LARGE SCALE GENOMIC DNA]</scope>
    <source>
        <strain evidence="9">ARYD3</strain>
    </source>
</reference>
<evidence type="ECO:0000256" key="1">
    <source>
        <dbReference type="ARBA" id="ARBA00009179"/>
    </source>
</evidence>
<evidence type="ECO:0000259" key="8">
    <source>
        <dbReference type="PROSITE" id="PS50106"/>
    </source>
</evidence>
<dbReference type="GO" id="GO:0007165">
    <property type="term" value="P:signal transduction"/>
    <property type="evidence" value="ECO:0007669"/>
    <property type="project" value="TreeGrafter"/>
</dbReference>
<comment type="caution">
    <text evidence="9">The sequence shown here is derived from an EMBL/GenBank/DDBJ whole genome shotgun (WGS) entry which is preliminary data.</text>
</comment>
<accession>A0A5D0MHW2</accession>
<dbReference type="NCBIfam" id="TIGR00225">
    <property type="entry name" value="prc"/>
    <property type="match status" value="1"/>
</dbReference>
<dbReference type="PROSITE" id="PS50106">
    <property type="entry name" value="PDZ"/>
    <property type="match status" value="1"/>
</dbReference>
<feature type="coiled-coil region" evidence="6">
    <location>
        <begin position="649"/>
        <end position="676"/>
    </location>
</feature>
<evidence type="ECO:0000256" key="7">
    <source>
        <dbReference type="SAM" id="SignalP"/>
    </source>
</evidence>
<dbReference type="SUPFAM" id="SSF50156">
    <property type="entry name" value="PDZ domain-like"/>
    <property type="match status" value="1"/>
</dbReference>
<dbReference type="Gene3D" id="3.90.226.10">
    <property type="entry name" value="2-enoyl-CoA Hydratase, Chain A, domain 1"/>
    <property type="match status" value="1"/>
</dbReference>
<evidence type="ECO:0000313" key="10">
    <source>
        <dbReference type="Proteomes" id="UP000324143"/>
    </source>
</evidence>
<dbReference type="PANTHER" id="PTHR32060">
    <property type="entry name" value="TAIL-SPECIFIC PROTEASE"/>
    <property type="match status" value="1"/>
</dbReference>